<proteinExistence type="predicted"/>
<evidence type="ECO:0000313" key="1">
    <source>
        <dbReference type="EMBL" id="XBL99703.1"/>
    </source>
</evidence>
<dbReference type="AlphaFoldDB" id="A0AAU7F732"/>
<dbReference type="RefSeq" id="WP_348944109.1">
    <property type="nucleotide sequence ID" value="NZ_CP157355.1"/>
</dbReference>
<dbReference type="KEGG" id="cmav:ABHF33_11575"/>
<reference evidence="1" key="1">
    <citation type="submission" date="2024-05" db="EMBL/GenBank/DDBJ databases">
        <authorList>
            <person name="Yang L."/>
            <person name="Pan L."/>
        </authorList>
    </citation>
    <scope>NUCLEOTIDE SEQUENCE</scope>
    <source>
        <strain evidence="1">FCG-7</strain>
    </source>
</reference>
<dbReference type="InterPro" id="IPR036844">
    <property type="entry name" value="Hint_dom_sf"/>
</dbReference>
<sequence>MTGFVAGTLVHTKDGLRAIESLQVGDWVLAKDESAQGDTAYKRVLKTLRFEDKEIWYLQFSWMRVGDKPEPEVSRSFLACTRNHPLWMRGYDSRRELWNEDVMQQEAPRDVWMRADLLEPGMILELANGDLVEVTKSLYLAQSEQPNVGFIQGNGVVGGWQYELDGRLVEFGDPGPMTDMGAFPAMVDYTALAGTGDEFEFPVYRTTVYNIEVEDFHTYYVGEMGVWVQSDVESQ</sequence>
<dbReference type="Pfam" id="PF07591">
    <property type="entry name" value="PT-HINT"/>
    <property type="match status" value="1"/>
</dbReference>
<dbReference type="Gene3D" id="2.170.16.10">
    <property type="entry name" value="Hedgehog/Intein (Hint) domain"/>
    <property type="match status" value="1"/>
</dbReference>
<dbReference type="SUPFAM" id="SSF51294">
    <property type="entry name" value="Hedgehog/intein (Hint) domain"/>
    <property type="match status" value="1"/>
</dbReference>
<name>A0AAU7F732_9NEIS</name>
<accession>A0AAU7F732</accession>
<organism evidence="1">
    <name type="scientific">Chitinibacter mangrovi</name>
    <dbReference type="NCBI Taxonomy" id="3153927"/>
    <lineage>
        <taxon>Bacteria</taxon>
        <taxon>Pseudomonadati</taxon>
        <taxon>Pseudomonadota</taxon>
        <taxon>Betaproteobacteria</taxon>
        <taxon>Neisseriales</taxon>
        <taxon>Chitinibacteraceae</taxon>
        <taxon>Chitinibacter</taxon>
    </lineage>
</organism>
<gene>
    <name evidence="1" type="ORF">ABHF33_11575</name>
</gene>
<dbReference type="EMBL" id="CP157355">
    <property type="protein sequence ID" value="XBL99703.1"/>
    <property type="molecule type" value="Genomic_DNA"/>
</dbReference>
<protein>
    <submittedName>
        <fullName evidence="1">Polymorphic toxin-type HINT domain-containing protein</fullName>
    </submittedName>
</protein>